<comment type="caution">
    <text evidence="4">The sequence shown here is derived from an EMBL/GenBank/DDBJ whole genome shotgun (WGS) entry which is preliminary data.</text>
</comment>
<sequence>MIRSLALILFATPLAAEVPLQRIVEDHILPGYEALATESATLADVAEEHCAPDDAVLREAYNDAFDAWIAVSHLRFGPSEVGDRAFSLAFWPDSRGATPSALNGLIADADPVVETEEGFADVSVAARGFYAMEFLLYDETLSTAGDPDYHCALVQAVARDIASVSATIRQDWTDGYGTLIATAGENDTYRSTEEAAQELFKAVNFGLEFTSDTRLGRPMGTFDRPRPARAEAWRSGRSLRHVRISLDANRELALMLAADAPETQANLDVALTRAIERADALDDPIFAGVEDPQGRFAIEALQTDIQTARRVVSTELGPVLGVAAGFNSLDGD</sequence>
<dbReference type="Gene3D" id="1.20.1420.20">
    <property type="entry name" value="M75 peptidase, HXXE motif"/>
    <property type="match status" value="1"/>
</dbReference>
<keyword evidence="2" id="KW-0732">Signal</keyword>
<dbReference type="Pfam" id="PF09375">
    <property type="entry name" value="Peptidase_M75"/>
    <property type="match status" value="1"/>
</dbReference>
<evidence type="ECO:0000256" key="1">
    <source>
        <dbReference type="ARBA" id="ARBA00004196"/>
    </source>
</evidence>
<dbReference type="AlphaFoldDB" id="A0A5C5GFR9"/>
<dbReference type="InterPro" id="IPR018976">
    <property type="entry name" value="Imelysin-like"/>
</dbReference>
<name>A0A5C5GFR9_9RHOB</name>
<evidence type="ECO:0000259" key="3">
    <source>
        <dbReference type="Pfam" id="PF09375"/>
    </source>
</evidence>
<reference evidence="4 5" key="1">
    <citation type="submission" date="2019-06" db="EMBL/GenBank/DDBJ databases">
        <title>Genome of new Rhodobacteraceae sp. SM1903.</title>
        <authorList>
            <person name="Ren X."/>
        </authorList>
    </citation>
    <scope>NUCLEOTIDE SEQUENCE [LARGE SCALE GENOMIC DNA]</scope>
    <source>
        <strain evidence="4 5">SM1903</strain>
    </source>
</reference>
<dbReference type="GO" id="GO:0030313">
    <property type="term" value="C:cell envelope"/>
    <property type="evidence" value="ECO:0007669"/>
    <property type="project" value="UniProtKB-SubCell"/>
</dbReference>
<dbReference type="RefSeq" id="WP_140193747.1">
    <property type="nucleotide sequence ID" value="NZ_CP065915.1"/>
</dbReference>
<dbReference type="OrthoDB" id="5729110at2"/>
<dbReference type="InterPro" id="IPR038352">
    <property type="entry name" value="Imelysin_sf"/>
</dbReference>
<proteinExistence type="predicted"/>
<dbReference type="CDD" id="cd14659">
    <property type="entry name" value="Imelysin-like_IPPA"/>
    <property type="match status" value="1"/>
</dbReference>
<organism evidence="4 5">
    <name type="scientific">Pelagovum pacificum</name>
    <dbReference type="NCBI Taxonomy" id="2588711"/>
    <lineage>
        <taxon>Bacteria</taxon>
        <taxon>Pseudomonadati</taxon>
        <taxon>Pseudomonadota</taxon>
        <taxon>Alphaproteobacteria</taxon>
        <taxon>Rhodobacterales</taxon>
        <taxon>Paracoccaceae</taxon>
        <taxon>Pelagovum</taxon>
    </lineage>
</organism>
<dbReference type="InterPro" id="IPR034984">
    <property type="entry name" value="Imelysin-like_IPPA"/>
</dbReference>
<protein>
    <submittedName>
        <fullName evidence="4">Peptidase M75</fullName>
    </submittedName>
</protein>
<evidence type="ECO:0000313" key="5">
    <source>
        <dbReference type="Proteomes" id="UP000314011"/>
    </source>
</evidence>
<accession>A0A5C5GFR9</accession>
<keyword evidence="5" id="KW-1185">Reference proteome</keyword>
<feature type="domain" description="Imelysin-like" evidence="3">
    <location>
        <begin position="28"/>
        <end position="309"/>
    </location>
</feature>
<dbReference type="EMBL" id="VFFF01000001">
    <property type="protein sequence ID" value="TNY33064.1"/>
    <property type="molecule type" value="Genomic_DNA"/>
</dbReference>
<comment type="subcellular location">
    <subcellularLocation>
        <location evidence="1">Cell envelope</location>
    </subcellularLocation>
</comment>
<dbReference type="Proteomes" id="UP000314011">
    <property type="component" value="Unassembled WGS sequence"/>
</dbReference>
<gene>
    <name evidence="4" type="ORF">FHY64_07230</name>
</gene>
<evidence type="ECO:0000256" key="2">
    <source>
        <dbReference type="ARBA" id="ARBA00022729"/>
    </source>
</evidence>
<evidence type="ECO:0000313" key="4">
    <source>
        <dbReference type="EMBL" id="TNY33064.1"/>
    </source>
</evidence>